<evidence type="ECO:0008006" key="3">
    <source>
        <dbReference type="Google" id="ProtNLM"/>
    </source>
</evidence>
<dbReference type="Proteomes" id="UP000199045">
    <property type="component" value="Unassembled WGS sequence"/>
</dbReference>
<dbReference type="STRING" id="104663.SAMN04488121_102420"/>
<name>A0A1G7MGQ7_CHIFI</name>
<organism evidence="1 2">
    <name type="scientific">Chitinophaga filiformis</name>
    <name type="common">Myxococcus filiformis</name>
    <name type="synonym">Flexibacter filiformis</name>
    <dbReference type="NCBI Taxonomy" id="104663"/>
    <lineage>
        <taxon>Bacteria</taxon>
        <taxon>Pseudomonadati</taxon>
        <taxon>Bacteroidota</taxon>
        <taxon>Chitinophagia</taxon>
        <taxon>Chitinophagales</taxon>
        <taxon>Chitinophagaceae</taxon>
        <taxon>Chitinophaga</taxon>
    </lineage>
</organism>
<sequence length="108" mass="12769">MEIIIHTKSGKANPLYESINKKIDDKVLKTWEIRKDSDSNTHYNHVPDQWSDRAMLKPYADPNGLKLVISWWSKKDEPDEATKGYIIGRFTEILMAHFRDQFIHLEIR</sequence>
<protein>
    <recommendedName>
        <fullName evidence="3">ABM domain-containing protein</fullName>
    </recommendedName>
</protein>
<proteinExistence type="predicted"/>
<gene>
    <name evidence="1" type="ORF">SAMN04488121_102420</name>
</gene>
<accession>A0A1G7MGQ7</accession>
<dbReference type="EMBL" id="FNBN01000002">
    <property type="protein sequence ID" value="SDF60897.1"/>
    <property type="molecule type" value="Genomic_DNA"/>
</dbReference>
<evidence type="ECO:0000313" key="2">
    <source>
        <dbReference type="Proteomes" id="UP000199045"/>
    </source>
</evidence>
<dbReference type="OrthoDB" id="9132821at2"/>
<dbReference type="AlphaFoldDB" id="A0A1G7MGQ7"/>
<dbReference type="RefSeq" id="WP_089830768.1">
    <property type="nucleotide sequence ID" value="NZ_FNBN01000002.1"/>
</dbReference>
<reference evidence="1 2" key="1">
    <citation type="submission" date="2016-10" db="EMBL/GenBank/DDBJ databases">
        <authorList>
            <person name="de Groot N.N."/>
        </authorList>
    </citation>
    <scope>NUCLEOTIDE SEQUENCE [LARGE SCALE GENOMIC DNA]</scope>
    <source>
        <strain evidence="1 2">DSM 527</strain>
    </source>
</reference>
<evidence type="ECO:0000313" key="1">
    <source>
        <dbReference type="EMBL" id="SDF60897.1"/>
    </source>
</evidence>